<protein>
    <submittedName>
        <fullName evidence="1">Uncharacterized protein</fullName>
    </submittedName>
</protein>
<dbReference type="AlphaFoldDB" id="A0A834W5W3"/>
<evidence type="ECO:0000313" key="2">
    <source>
        <dbReference type="Proteomes" id="UP000634136"/>
    </source>
</evidence>
<reference evidence="1" key="1">
    <citation type="submission" date="2020-09" db="EMBL/GenBank/DDBJ databases">
        <title>Genome-Enabled Discovery of Anthraquinone Biosynthesis in Senna tora.</title>
        <authorList>
            <person name="Kang S.-H."/>
            <person name="Pandey R.P."/>
            <person name="Lee C.-M."/>
            <person name="Sim J.-S."/>
            <person name="Jeong J.-T."/>
            <person name="Choi B.-S."/>
            <person name="Jung M."/>
            <person name="Ginzburg D."/>
            <person name="Zhao K."/>
            <person name="Won S.Y."/>
            <person name="Oh T.-J."/>
            <person name="Yu Y."/>
            <person name="Kim N.-H."/>
            <person name="Lee O.R."/>
            <person name="Lee T.-H."/>
            <person name="Bashyal P."/>
            <person name="Kim T.-S."/>
            <person name="Lee W.-H."/>
            <person name="Kawkins C."/>
            <person name="Kim C.-K."/>
            <person name="Kim J.S."/>
            <person name="Ahn B.O."/>
            <person name="Rhee S.Y."/>
            <person name="Sohng J.K."/>
        </authorList>
    </citation>
    <scope>NUCLEOTIDE SEQUENCE</scope>
    <source>
        <tissue evidence="1">Leaf</tissue>
    </source>
</reference>
<proteinExistence type="predicted"/>
<dbReference type="EMBL" id="JAAIUW010000012">
    <property type="protein sequence ID" value="KAF7805309.1"/>
    <property type="molecule type" value="Genomic_DNA"/>
</dbReference>
<dbReference type="Proteomes" id="UP000634136">
    <property type="component" value="Unassembled WGS sequence"/>
</dbReference>
<organism evidence="1 2">
    <name type="scientific">Senna tora</name>
    <dbReference type="NCBI Taxonomy" id="362788"/>
    <lineage>
        <taxon>Eukaryota</taxon>
        <taxon>Viridiplantae</taxon>
        <taxon>Streptophyta</taxon>
        <taxon>Embryophyta</taxon>
        <taxon>Tracheophyta</taxon>
        <taxon>Spermatophyta</taxon>
        <taxon>Magnoliopsida</taxon>
        <taxon>eudicotyledons</taxon>
        <taxon>Gunneridae</taxon>
        <taxon>Pentapetalae</taxon>
        <taxon>rosids</taxon>
        <taxon>fabids</taxon>
        <taxon>Fabales</taxon>
        <taxon>Fabaceae</taxon>
        <taxon>Caesalpinioideae</taxon>
        <taxon>Cassia clade</taxon>
        <taxon>Senna</taxon>
    </lineage>
</organism>
<evidence type="ECO:0000313" key="1">
    <source>
        <dbReference type="EMBL" id="KAF7805309.1"/>
    </source>
</evidence>
<gene>
    <name evidence="1" type="ORF">G2W53_037470</name>
</gene>
<comment type="caution">
    <text evidence="1">The sequence shown here is derived from an EMBL/GenBank/DDBJ whole genome shotgun (WGS) entry which is preliminary data.</text>
</comment>
<accession>A0A834W5W3</accession>
<keyword evidence="2" id="KW-1185">Reference proteome</keyword>
<name>A0A834W5W3_9FABA</name>
<sequence>MEQGKGPYGPNTLLAESYDFNHWIWIRAVLANPGNANVGLGS</sequence>